<evidence type="ECO:0000313" key="1">
    <source>
        <dbReference type="EMBL" id="SHE79784.1"/>
    </source>
</evidence>
<accession>A0A1M4WEZ3</accession>
<reference evidence="2" key="1">
    <citation type="submission" date="2016-11" db="EMBL/GenBank/DDBJ databases">
        <authorList>
            <person name="Varghese N."/>
            <person name="Submissions S."/>
        </authorList>
    </citation>
    <scope>NUCLEOTIDE SEQUENCE [LARGE SCALE GENOMIC DNA]</scope>
    <source>
        <strain evidence="2">DSM 18095</strain>
    </source>
</reference>
<protein>
    <submittedName>
        <fullName evidence="1">Uncharacterized protein</fullName>
    </submittedName>
</protein>
<dbReference type="GeneID" id="90994011"/>
<dbReference type="AlphaFoldDB" id="A0A1M4WEZ3"/>
<sequence>MVNLTRDADKLLCCIYKQYLERRKSGYLKLQAKRFEKNFYTEDKNISSWNCTDVSDTLLELGRTKYIRLYIGADFDLEDSAIVYMENRFKNGLIEVVDFISKLIP</sequence>
<organism evidence="1 2">
    <name type="scientific">Tissierella praeacuta DSM 18095</name>
    <dbReference type="NCBI Taxonomy" id="1123404"/>
    <lineage>
        <taxon>Bacteria</taxon>
        <taxon>Bacillati</taxon>
        <taxon>Bacillota</taxon>
        <taxon>Tissierellia</taxon>
        <taxon>Tissierellales</taxon>
        <taxon>Tissierellaceae</taxon>
        <taxon>Tissierella</taxon>
    </lineage>
</organism>
<evidence type="ECO:0000313" key="2">
    <source>
        <dbReference type="Proteomes" id="UP000184114"/>
    </source>
</evidence>
<dbReference type="EMBL" id="FQTY01000007">
    <property type="protein sequence ID" value="SHE79784.1"/>
    <property type="molecule type" value="Genomic_DNA"/>
</dbReference>
<keyword evidence="2" id="KW-1185">Reference proteome</keyword>
<dbReference type="RefSeq" id="WP_072975646.1">
    <property type="nucleotide sequence ID" value="NZ_FQTY01000007.1"/>
</dbReference>
<gene>
    <name evidence="1" type="ORF">SAMN02745784_01828</name>
</gene>
<dbReference type="Proteomes" id="UP000184114">
    <property type="component" value="Unassembled WGS sequence"/>
</dbReference>
<name>A0A1M4WEZ3_9FIRM</name>
<proteinExistence type="predicted"/>